<feature type="region of interest" description="Disordered" evidence="1">
    <location>
        <begin position="22"/>
        <end position="41"/>
    </location>
</feature>
<reference evidence="2 3" key="1">
    <citation type="journal article" date="1998" name="Science">
        <title>Genome sequence of the nematode C. elegans: a platform for investigating biology.</title>
        <authorList>
            <consortium name="The C. elegans sequencing consortium"/>
            <person name="Sulson J.E."/>
            <person name="Waterston R."/>
        </authorList>
    </citation>
    <scope>NUCLEOTIDE SEQUENCE [LARGE SCALE GENOMIC DNA]</scope>
    <source>
        <strain evidence="2 3">Bristol N2</strain>
    </source>
</reference>
<dbReference type="SMR" id="Q8I4D3"/>
<dbReference type="EMBL" id="BX284605">
    <property type="protein sequence ID" value="CAD54165.1"/>
    <property type="molecule type" value="Genomic_DNA"/>
</dbReference>
<dbReference type="AlphaFoldDB" id="Q8I4D3"/>
<dbReference type="Bgee" id="WBGene00012812">
    <property type="expression patterns" value="Expressed in larva and 3 other cell types or tissues"/>
</dbReference>
<dbReference type="ExpressionAtlas" id="Q8I4D3">
    <property type="expression patterns" value="baseline and differential"/>
</dbReference>
<evidence type="ECO:0000313" key="3">
    <source>
        <dbReference type="Proteomes" id="UP000001940"/>
    </source>
</evidence>
<gene>
    <name evidence="2" type="ORF">CELE_Y43F8B.1</name>
    <name evidence="2 4" type="ORF">Y43F8B.1</name>
</gene>
<dbReference type="Proteomes" id="UP000001940">
    <property type="component" value="Chromosome V"/>
</dbReference>
<evidence type="ECO:0000313" key="4">
    <source>
        <dbReference type="WormBase" id="Y43F8B.1b"/>
    </source>
</evidence>
<keyword evidence="5" id="KW-1267">Proteomics identification</keyword>
<organism evidence="2 3">
    <name type="scientific">Caenorhabditis elegans</name>
    <dbReference type="NCBI Taxonomy" id="6239"/>
    <lineage>
        <taxon>Eukaryota</taxon>
        <taxon>Metazoa</taxon>
        <taxon>Ecdysozoa</taxon>
        <taxon>Nematoda</taxon>
        <taxon>Chromadorea</taxon>
        <taxon>Rhabditida</taxon>
        <taxon>Rhabditina</taxon>
        <taxon>Rhabditomorpha</taxon>
        <taxon>Rhabditoidea</taxon>
        <taxon>Rhabditidae</taxon>
        <taxon>Peloderinae</taxon>
        <taxon>Caenorhabditis</taxon>
    </lineage>
</organism>
<proteinExistence type="evidence at protein level"/>
<protein>
    <submittedName>
        <fullName evidence="2">Titin</fullName>
    </submittedName>
</protein>
<sequence length="312" mass="35761">MSPIMARKPQIQAEQLAQKFVEKPEEQKDKQAVQKGQQLEGAKRWVADSELREQPVNSMQQVEHGPKAVILADDACWQTQRRVPAEIQLPQVGKISIPELSEKEIQRTIVAQPASYHKVQWNEFPEEPKYEIGAVPKTKTQDWVPVNNEQNELQRSIYKPARMSAVWPPPQDELVKDGHSPLVVKANEDTAWIQQDQNGVLKQAVWGKTSRINRVWPPPENESTLSDFGPQHMPVVQWPPPEAEAHEREQVEVLQKHIPTKKMERQWPPPPPQYQVVESSGEIETRYNPAEVDQQQQAAGQQQVIRTVIRSQ</sequence>
<dbReference type="WormBase" id="Y43F8B.1b">
    <property type="protein sequence ID" value="CE32016"/>
    <property type="gene ID" value="WBGene00012812"/>
</dbReference>
<feature type="region of interest" description="Disordered" evidence="1">
    <location>
        <begin position="291"/>
        <end position="312"/>
    </location>
</feature>
<feature type="compositionally biased region" description="Low complexity" evidence="1">
    <location>
        <begin position="294"/>
        <end position="303"/>
    </location>
</feature>
<name>Q8I4D3_CAEEL</name>
<dbReference type="PeptideAtlas" id="Q8I4D3"/>
<accession>Q8I4D3</accession>
<dbReference type="OrthoDB" id="5875553at2759"/>
<dbReference type="AGR" id="WB:WBGene00012812"/>
<keyword evidence="3" id="KW-1185">Reference proteome</keyword>
<dbReference type="HOGENOM" id="CLU_376086_0_0_1"/>
<evidence type="ECO:0000313" key="2">
    <source>
        <dbReference type="EMBL" id="CAD54165.1"/>
    </source>
</evidence>
<feature type="compositionally biased region" description="Basic and acidic residues" evidence="1">
    <location>
        <begin position="22"/>
        <end position="32"/>
    </location>
</feature>
<dbReference type="UCSC" id="Y43F8B.1a.1">
    <property type="organism name" value="c. elegans"/>
</dbReference>
<evidence type="ECO:0007829" key="5">
    <source>
        <dbReference type="PeptideAtlas" id="Q8I4D3"/>
    </source>
</evidence>
<evidence type="ECO:0000256" key="1">
    <source>
        <dbReference type="SAM" id="MobiDB-lite"/>
    </source>
</evidence>